<dbReference type="GO" id="GO:0008270">
    <property type="term" value="F:zinc ion binding"/>
    <property type="evidence" value="ECO:0007669"/>
    <property type="project" value="UniProtKB-KW"/>
</dbReference>
<dbReference type="Proteomes" id="UP000054466">
    <property type="component" value="Unassembled WGS sequence"/>
</dbReference>
<evidence type="ECO:0000256" key="2">
    <source>
        <dbReference type="SAM" id="MobiDB-lite"/>
    </source>
</evidence>
<feature type="compositionally biased region" description="Polar residues" evidence="2">
    <location>
        <begin position="210"/>
        <end position="225"/>
    </location>
</feature>
<name>A0A0D2CMM9_9EURO</name>
<dbReference type="Gene3D" id="4.10.60.10">
    <property type="entry name" value="Zinc finger, CCHC-type"/>
    <property type="match status" value="1"/>
</dbReference>
<evidence type="ECO:0000259" key="3">
    <source>
        <dbReference type="PROSITE" id="PS50158"/>
    </source>
</evidence>
<dbReference type="PROSITE" id="PS50158">
    <property type="entry name" value="ZF_CCHC"/>
    <property type="match status" value="1"/>
</dbReference>
<feature type="compositionally biased region" description="Basic residues" evidence="2">
    <location>
        <begin position="291"/>
        <end position="301"/>
    </location>
</feature>
<dbReference type="OrthoDB" id="4369586at2759"/>
<reference evidence="4 5" key="1">
    <citation type="submission" date="2015-01" db="EMBL/GenBank/DDBJ databases">
        <title>The Genome Sequence of Cladophialophora immunda CBS83496.</title>
        <authorList>
            <consortium name="The Broad Institute Genomics Platform"/>
            <person name="Cuomo C."/>
            <person name="de Hoog S."/>
            <person name="Gorbushina A."/>
            <person name="Stielow B."/>
            <person name="Teixiera M."/>
            <person name="Abouelleil A."/>
            <person name="Chapman S.B."/>
            <person name="Priest M."/>
            <person name="Young S.K."/>
            <person name="Wortman J."/>
            <person name="Nusbaum C."/>
            <person name="Birren B."/>
        </authorList>
    </citation>
    <scope>NUCLEOTIDE SEQUENCE [LARGE SCALE GENOMIC DNA]</scope>
    <source>
        <strain evidence="4 5">CBS 83496</strain>
    </source>
</reference>
<dbReference type="SUPFAM" id="SSF57756">
    <property type="entry name" value="Retrovirus zinc finger-like domains"/>
    <property type="match status" value="1"/>
</dbReference>
<feature type="region of interest" description="Disordered" evidence="2">
    <location>
        <begin position="282"/>
        <end position="303"/>
    </location>
</feature>
<dbReference type="EMBL" id="KN847045">
    <property type="protein sequence ID" value="KIW24824.1"/>
    <property type="molecule type" value="Genomic_DNA"/>
</dbReference>
<dbReference type="HOGENOM" id="CLU_874370_0_0_1"/>
<accession>A0A0D2CMM9</accession>
<dbReference type="GeneID" id="27349708"/>
<keyword evidence="1" id="KW-0862">Zinc</keyword>
<keyword evidence="1" id="KW-0863">Zinc-finger</keyword>
<dbReference type="AlphaFoldDB" id="A0A0D2CMM9"/>
<dbReference type="InterPro" id="IPR036875">
    <property type="entry name" value="Znf_CCHC_sf"/>
</dbReference>
<proteinExistence type="predicted"/>
<dbReference type="VEuPathDB" id="FungiDB:PV07_10514"/>
<dbReference type="STRING" id="569365.A0A0D2CMM9"/>
<feature type="region of interest" description="Disordered" evidence="2">
    <location>
        <begin position="139"/>
        <end position="168"/>
    </location>
</feature>
<dbReference type="GO" id="GO:0003676">
    <property type="term" value="F:nucleic acid binding"/>
    <property type="evidence" value="ECO:0007669"/>
    <property type="project" value="InterPro"/>
</dbReference>
<evidence type="ECO:0000313" key="4">
    <source>
        <dbReference type="EMBL" id="KIW24824.1"/>
    </source>
</evidence>
<dbReference type="RefSeq" id="XP_016245040.1">
    <property type="nucleotide sequence ID" value="XM_016397849.1"/>
</dbReference>
<keyword evidence="1" id="KW-0479">Metal-binding</keyword>
<organism evidence="4 5">
    <name type="scientific">Cladophialophora immunda</name>
    <dbReference type="NCBI Taxonomy" id="569365"/>
    <lineage>
        <taxon>Eukaryota</taxon>
        <taxon>Fungi</taxon>
        <taxon>Dikarya</taxon>
        <taxon>Ascomycota</taxon>
        <taxon>Pezizomycotina</taxon>
        <taxon>Eurotiomycetes</taxon>
        <taxon>Chaetothyriomycetidae</taxon>
        <taxon>Chaetothyriales</taxon>
        <taxon>Herpotrichiellaceae</taxon>
        <taxon>Cladophialophora</taxon>
    </lineage>
</organism>
<dbReference type="InterPro" id="IPR001878">
    <property type="entry name" value="Znf_CCHC"/>
</dbReference>
<evidence type="ECO:0000313" key="5">
    <source>
        <dbReference type="Proteomes" id="UP000054466"/>
    </source>
</evidence>
<evidence type="ECO:0000256" key="1">
    <source>
        <dbReference type="PROSITE-ProRule" id="PRU00047"/>
    </source>
</evidence>
<sequence>MVHLNASFHWVMELEACRNSIADNPCLRTGRLHFPRFTRTGNSRILVEVNHRSLWCFQIAVRIASKFDYYQGLKDSVKDRMGMDRPNEYKLLVELSIETDNWLYERQLERKGTYTGGMTYKNKQYHGDPMDLDMIQRKAQSRAAQGKYQRNGNNKTRGLPQSEREKRKKNGLCYECGTSGHRAKECKNGPTLHMMDDGIAGCEETKANTSQETQMAADSQSNTAQMDHPGTESHKEIGGSQKEEIPKEGATLEEQERQQKLQHSLLSWTACYDDSCTAHYSEKMGSGWFPRRPKKARKTNSLKRQEAFIINNEDADNE</sequence>
<protein>
    <recommendedName>
        <fullName evidence="3">CCHC-type domain-containing protein</fullName>
    </recommendedName>
</protein>
<gene>
    <name evidence="4" type="ORF">PV07_10514</name>
</gene>
<feature type="compositionally biased region" description="Basic and acidic residues" evidence="2">
    <location>
        <begin position="229"/>
        <end position="245"/>
    </location>
</feature>
<feature type="domain" description="CCHC-type" evidence="3">
    <location>
        <begin position="173"/>
        <end position="188"/>
    </location>
</feature>
<keyword evidence="5" id="KW-1185">Reference proteome</keyword>
<dbReference type="SMART" id="SM00343">
    <property type="entry name" value="ZnF_C2HC"/>
    <property type="match status" value="1"/>
</dbReference>
<feature type="region of interest" description="Disordered" evidence="2">
    <location>
        <begin position="210"/>
        <end position="245"/>
    </location>
</feature>
<dbReference type="Pfam" id="PF00098">
    <property type="entry name" value="zf-CCHC"/>
    <property type="match status" value="1"/>
</dbReference>